<sequence length="183" mass="20611">MDGPRLEVLRHQLHIAWSLTELVVDGLTDRECHWSPAPAAWGVRRAEDGDWYPDWVEPEPDPPPVTTIGWLTWHIDMWWSMVYDHAFGAGALQPGKIRWAGDATAAVARVQQLHEQWATALATLSEGELDAADRTGWPFPAGSPFAQVVGWVNVELMKNAAEIGQLRRIYRHRDPAAPLEDHQ</sequence>
<dbReference type="InterPro" id="IPR034660">
    <property type="entry name" value="DinB/YfiT-like"/>
</dbReference>
<dbReference type="AlphaFoldDB" id="A0A895Y8K1"/>
<evidence type="ECO:0000259" key="1">
    <source>
        <dbReference type="Pfam" id="PF12867"/>
    </source>
</evidence>
<accession>A0A895Y8K1</accession>
<dbReference type="InterPro" id="IPR024775">
    <property type="entry name" value="DinB-like"/>
</dbReference>
<dbReference type="Proteomes" id="UP000662857">
    <property type="component" value="Chromosome"/>
</dbReference>
<dbReference type="Pfam" id="PF12867">
    <property type="entry name" value="DinB_2"/>
    <property type="match status" value="1"/>
</dbReference>
<evidence type="ECO:0000313" key="3">
    <source>
        <dbReference type="Proteomes" id="UP000662857"/>
    </source>
</evidence>
<feature type="domain" description="DinB-like" evidence="1">
    <location>
        <begin position="12"/>
        <end position="163"/>
    </location>
</feature>
<name>A0A895Y8K1_9ACTN</name>
<dbReference type="EMBL" id="CP070499">
    <property type="protein sequence ID" value="QSB14064.1"/>
    <property type="molecule type" value="Genomic_DNA"/>
</dbReference>
<organism evidence="2 3">
    <name type="scientific">Natronosporangium hydrolyticum</name>
    <dbReference type="NCBI Taxonomy" id="2811111"/>
    <lineage>
        <taxon>Bacteria</taxon>
        <taxon>Bacillati</taxon>
        <taxon>Actinomycetota</taxon>
        <taxon>Actinomycetes</taxon>
        <taxon>Micromonosporales</taxon>
        <taxon>Micromonosporaceae</taxon>
        <taxon>Natronosporangium</taxon>
    </lineage>
</organism>
<gene>
    <name evidence="2" type="ORF">JQS43_21395</name>
</gene>
<dbReference type="RefSeq" id="WP_239676180.1">
    <property type="nucleotide sequence ID" value="NZ_CP070499.1"/>
</dbReference>
<dbReference type="KEGG" id="nhy:JQS43_21395"/>
<protein>
    <submittedName>
        <fullName evidence="2">DinB family protein</fullName>
    </submittedName>
</protein>
<proteinExistence type="predicted"/>
<evidence type="ECO:0000313" key="2">
    <source>
        <dbReference type="EMBL" id="QSB14064.1"/>
    </source>
</evidence>
<dbReference type="SUPFAM" id="SSF109854">
    <property type="entry name" value="DinB/YfiT-like putative metalloenzymes"/>
    <property type="match status" value="1"/>
</dbReference>
<reference evidence="2" key="1">
    <citation type="submission" date="2021-02" db="EMBL/GenBank/DDBJ databases">
        <title>Natrosporangium hydrolyticum gen. nov., sp. nov, a haloalkaliphilic actinobacterium from a soda solonchak soil.</title>
        <authorList>
            <person name="Sorokin D.Y."/>
            <person name="Khijniak T.V."/>
            <person name="Zakharycheva A.P."/>
            <person name="Boueva O.V."/>
            <person name="Ariskina E.V."/>
            <person name="Hahnke R.L."/>
            <person name="Bunk B."/>
            <person name="Sproer C."/>
            <person name="Schumann P."/>
            <person name="Evtushenko L.I."/>
            <person name="Kublanov I.V."/>
        </authorList>
    </citation>
    <scope>NUCLEOTIDE SEQUENCE</scope>
    <source>
        <strain evidence="2">DSM 106523</strain>
    </source>
</reference>
<keyword evidence="3" id="KW-1185">Reference proteome</keyword>